<organism evidence="3 4">
    <name type="scientific">Coniochaeta pulveracea</name>
    <dbReference type="NCBI Taxonomy" id="177199"/>
    <lineage>
        <taxon>Eukaryota</taxon>
        <taxon>Fungi</taxon>
        <taxon>Dikarya</taxon>
        <taxon>Ascomycota</taxon>
        <taxon>Pezizomycotina</taxon>
        <taxon>Sordariomycetes</taxon>
        <taxon>Sordariomycetidae</taxon>
        <taxon>Coniochaetales</taxon>
        <taxon>Coniochaetaceae</taxon>
        <taxon>Coniochaeta</taxon>
    </lineage>
</organism>
<feature type="compositionally biased region" description="Low complexity" evidence="2">
    <location>
        <begin position="894"/>
        <end position="903"/>
    </location>
</feature>
<feature type="region of interest" description="Disordered" evidence="2">
    <location>
        <begin position="942"/>
        <end position="1026"/>
    </location>
</feature>
<dbReference type="InterPro" id="IPR007483">
    <property type="entry name" value="Hamartin"/>
</dbReference>
<dbReference type="InterPro" id="IPR016024">
    <property type="entry name" value="ARM-type_fold"/>
</dbReference>
<evidence type="ECO:0000313" key="3">
    <source>
        <dbReference type="EMBL" id="RKU46816.1"/>
    </source>
</evidence>
<dbReference type="Proteomes" id="UP000275385">
    <property type="component" value="Unassembled WGS sequence"/>
</dbReference>
<feature type="compositionally biased region" description="Low complexity" evidence="2">
    <location>
        <begin position="464"/>
        <end position="479"/>
    </location>
</feature>
<evidence type="ECO:0008006" key="5">
    <source>
        <dbReference type="Google" id="ProtNLM"/>
    </source>
</evidence>
<dbReference type="GO" id="GO:0051726">
    <property type="term" value="P:regulation of cell cycle"/>
    <property type="evidence" value="ECO:0007669"/>
    <property type="project" value="TreeGrafter"/>
</dbReference>
<feature type="region of interest" description="Disordered" evidence="2">
    <location>
        <begin position="420"/>
        <end position="522"/>
    </location>
</feature>
<feature type="compositionally biased region" description="Low complexity" evidence="2">
    <location>
        <begin position="491"/>
        <end position="507"/>
    </location>
</feature>
<evidence type="ECO:0000313" key="4">
    <source>
        <dbReference type="Proteomes" id="UP000275385"/>
    </source>
</evidence>
<evidence type="ECO:0000256" key="1">
    <source>
        <dbReference type="SAM" id="Coils"/>
    </source>
</evidence>
<accession>A0A420YFV6</accession>
<dbReference type="AlphaFoldDB" id="A0A420YFV6"/>
<keyword evidence="1" id="KW-0175">Coiled coil</keyword>
<dbReference type="GO" id="GO:0032007">
    <property type="term" value="P:negative regulation of TOR signaling"/>
    <property type="evidence" value="ECO:0007669"/>
    <property type="project" value="TreeGrafter"/>
</dbReference>
<sequence>MATTTSTKDLVKAINAYILAPSLPLPDELNDVIAGFLERHEKYDDAASDRLQEELTSIYLKFVTGYPARYAPFLAILRLLRPAVRSPARIVQWWDRFLDPVLENLNTEKGLAAEALRSVLELLAFEEDDIDKPTTEGPNIFADRLLSRWMELNALNQAATGSGSSSSKETFMREAIMAFGKKDPKSFLVALNSFFVRKEYRNRCLNLLCEFVQSQPPHLHLVLQTPLFDNILKSLQQDESTTTVSLGLVSLFMLLPNMPSSLVPYLPTLFNIYARLLFWDRDRSFAQEHTQWGAENGNKPGGSVGWDKCLFDNDLDGDSIHHLGMYFTILYGLYPLNFVDYIRKPQRYLRHANNTDDVDVQAMEIRDRSERFRRCHLLHPNFYQLTVDSEKTDFSRWLRSEPAEVITDCVNLCLVADDGGAPYEDRSEPPVPEAIMTPTNEPSSTEQGPDQPLLSRTNSPPDAPSSASAAVSAADAASVHGSANPPESIHRLSQSSLPSRSTSARASIDTRTRDLTDYSPTLAPQMARTASHAQIQDMIKSNKVIKSDLHQLANDSVPSLALSNSESLGDVGSLQLQVPHRTVPSPNSTELLNQIALLQRQNLLLQNDLNFERYMKQQHMTHVGALRRKQLREAATEAETQNLVMANRSMKYRLEESQRKEAQIRKEADRRKQMSKRWDTSQSSKLAQLREQQKAWIADEARLRNEIAKLSGECEQLRQKLEDMEAGQLKSQQDSQAFEASKDEIRKLKEEVQQLSASQRKYQGMERQMEKSIADAAAAQAQAKMSVIEMTEREKQLLEGLKSNESQISRLKAQLEEMKRASQKQEQLPKVPPLQEASLRNVQNKYAELQKQYALMKRKYQAAQASLLDLQCDMEEKRTEAYWAAQNAARVKSLDSSNKPSSSETSLSIKSRTMSDPELKAGLISLEGTFFNSTAPLPAQNKSVGKAAGMGFQSPSRPVTGDGTSQGRSQGQDQGRTSSLSSGERYFYGRGGIQNSSRKDKKADGKKEDKKEKKSGLNFVRGIKMI</sequence>
<feature type="compositionally biased region" description="Polar residues" evidence="2">
    <location>
        <begin position="437"/>
        <end position="458"/>
    </location>
</feature>
<comment type="caution">
    <text evidence="3">The sequence shown here is derived from an EMBL/GenBank/DDBJ whole genome shotgun (WGS) entry which is preliminary data.</text>
</comment>
<feature type="region of interest" description="Disordered" evidence="2">
    <location>
        <begin position="890"/>
        <end position="913"/>
    </location>
</feature>
<feature type="compositionally biased region" description="Basic and acidic residues" evidence="2">
    <location>
        <begin position="656"/>
        <end position="679"/>
    </location>
</feature>
<feature type="region of interest" description="Disordered" evidence="2">
    <location>
        <begin position="656"/>
        <end position="684"/>
    </location>
</feature>
<keyword evidence="4" id="KW-1185">Reference proteome</keyword>
<dbReference type="SUPFAM" id="SSF48371">
    <property type="entry name" value="ARM repeat"/>
    <property type="match status" value="1"/>
</dbReference>
<dbReference type="PANTHER" id="PTHR15154">
    <property type="entry name" value="HAMARTIN"/>
    <property type="match status" value="1"/>
</dbReference>
<dbReference type="STRING" id="177199.A0A420YFV6"/>
<dbReference type="EMBL" id="QVQW01000012">
    <property type="protein sequence ID" value="RKU46816.1"/>
    <property type="molecule type" value="Genomic_DNA"/>
</dbReference>
<dbReference type="PANTHER" id="PTHR15154:SF2">
    <property type="entry name" value="HAMARTIN"/>
    <property type="match status" value="1"/>
</dbReference>
<dbReference type="Pfam" id="PF04388">
    <property type="entry name" value="Hamartin"/>
    <property type="match status" value="1"/>
</dbReference>
<dbReference type="OrthoDB" id="6022054at2759"/>
<feature type="compositionally biased region" description="Basic and acidic residues" evidence="2">
    <location>
        <begin position="997"/>
        <end position="1015"/>
    </location>
</feature>
<dbReference type="GO" id="GO:0033596">
    <property type="term" value="C:TSC1-TSC2 complex"/>
    <property type="evidence" value="ECO:0007669"/>
    <property type="project" value="TreeGrafter"/>
</dbReference>
<proteinExistence type="predicted"/>
<feature type="compositionally biased region" description="Low complexity" evidence="2">
    <location>
        <begin position="960"/>
        <end position="979"/>
    </location>
</feature>
<gene>
    <name evidence="3" type="ORF">DL546_007662</name>
</gene>
<feature type="coiled-coil region" evidence="1">
    <location>
        <begin position="686"/>
        <end position="880"/>
    </location>
</feature>
<evidence type="ECO:0000256" key="2">
    <source>
        <dbReference type="SAM" id="MobiDB-lite"/>
    </source>
</evidence>
<reference evidence="3 4" key="1">
    <citation type="submission" date="2018-08" db="EMBL/GenBank/DDBJ databases">
        <title>Draft genome of the lignicolous fungus Coniochaeta pulveracea.</title>
        <authorList>
            <person name="Borstlap C.J."/>
            <person name="De Witt R.N."/>
            <person name="Botha A."/>
            <person name="Volschenk H."/>
        </authorList>
    </citation>
    <scope>NUCLEOTIDE SEQUENCE [LARGE SCALE GENOMIC DNA]</scope>
    <source>
        <strain evidence="3 4">CAB683</strain>
    </source>
</reference>
<protein>
    <recommendedName>
        <fullName evidence="5">Tuberous sclerosis 1</fullName>
    </recommendedName>
</protein>
<name>A0A420YFV6_9PEZI</name>